<protein>
    <submittedName>
        <fullName evidence="1">Uncharacterized protein</fullName>
    </submittedName>
</protein>
<keyword evidence="2" id="KW-1185">Reference proteome</keyword>
<organism evidence="1 2">
    <name type="scientific">Mucilaginibacter gossypiicola</name>
    <dbReference type="NCBI Taxonomy" id="551995"/>
    <lineage>
        <taxon>Bacteria</taxon>
        <taxon>Pseudomonadati</taxon>
        <taxon>Bacteroidota</taxon>
        <taxon>Sphingobacteriia</taxon>
        <taxon>Sphingobacteriales</taxon>
        <taxon>Sphingobacteriaceae</taxon>
        <taxon>Mucilaginibacter</taxon>
    </lineage>
</organism>
<dbReference type="EMBL" id="FOCL01000008">
    <property type="protein sequence ID" value="SEO43725.1"/>
    <property type="molecule type" value="Genomic_DNA"/>
</dbReference>
<name>A0A1H8PP87_9SPHI</name>
<evidence type="ECO:0000313" key="2">
    <source>
        <dbReference type="Proteomes" id="UP000198942"/>
    </source>
</evidence>
<proteinExistence type="predicted"/>
<reference evidence="2" key="1">
    <citation type="submission" date="2016-10" db="EMBL/GenBank/DDBJ databases">
        <authorList>
            <person name="Varghese N."/>
            <person name="Submissions S."/>
        </authorList>
    </citation>
    <scope>NUCLEOTIDE SEQUENCE [LARGE SCALE GENOMIC DNA]</scope>
    <source>
        <strain evidence="2">Gh-48</strain>
    </source>
</reference>
<dbReference type="STRING" id="551995.SAMN05192574_10886"/>
<gene>
    <name evidence="1" type="ORF">SAMN05192574_10886</name>
</gene>
<sequence length="208" mass="23343">MEIAWYLHLIHRTSIMKKLITVLVAVFSAFNVMAQADSTIIVKSKASDSLYQHLPDAKEKQPLIIINSDIISGLGHINPNDISSFTVLKDRNVPANLANLSRFGVIMITLKKEVKIETNTFNEIKKRFNIEGKARFAIDGYFVDDESMLIAAQDINEINLTWKKNQDASADVTINIWMLEPEARKGGVYKPNPNAKPGEIYIRGLASK</sequence>
<evidence type="ECO:0000313" key="1">
    <source>
        <dbReference type="EMBL" id="SEO43725.1"/>
    </source>
</evidence>
<accession>A0A1H8PP87</accession>
<dbReference type="Proteomes" id="UP000198942">
    <property type="component" value="Unassembled WGS sequence"/>
</dbReference>
<dbReference type="AlphaFoldDB" id="A0A1H8PP87"/>